<protein>
    <submittedName>
        <fullName evidence="2 3">Uncharacterized protein</fullName>
    </submittedName>
</protein>
<name>A0A180GAZ2_PUCT1</name>
<organism evidence="2">
    <name type="scientific">Puccinia triticina (isolate 1-1 / race 1 (BBBD))</name>
    <name type="common">Brown leaf rust fungus</name>
    <dbReference type="NCBI Taxonomy" id="630390"/>
    <lineage>
        <taxon>Eukaryota</taxon>
        <taxon>Fungi</taxon>
        <taxon>Dikarya</taxon>
        <taxon>Basidiomycota</taxon>
        <taxon>Pucciniomycotina</taxon>
        <taxon>Pucciniomycetes</taxon>
        <taxon>Pucciniales</taxon>
        <taxon>Pucciniaceae</taxon>
        <taxon>Puccinia</taxon>
    </lineage>
</organism>
<evidence type="ECO:0000256" key="1">
    <source>
        <dbReference type="SAM" id="MobiDB-lite"/>
    </source>
</evidence>
<dbReference type="Proteomes" id="UP000005240">
    <property type="component" value="Unassembled WGS sequence"/>
</dbReference>
<feature type="region of interest" description="Disordered" evidence="1">
    <location>
        <begin position="349"/>
        <end position="428"/>
    </location>
</feature>
<dbReference type="AlphaFoldDB" id="A0A180GAZ2"/>
<dbReference type="EMBL" id="ADAS02000115">
    <property type="protein sequence ID" value="OAV89906.1"/>
    <property type="molecule type" value="Genomic_DNA"/>
</dbReference>
<feature type="compositionally biased region" description="Low complexity" evidence="1">
    <location>
        <begin position="369"/>
        <end position="384"/>
    </location>
</feature>
<reference evidence="3 4" key="3">
    <citation type="journal article" date="2017" name="G3 (Bethesda)">
        <title>Comparative analysis highlights variable genome content of wheat rusts and divergence of the mating loci.</title>
        <authorList>
            <person name="Cuomo C.A."/>
            <person name="Bakkeren G."/>
            <person name="Khalil H.B."/>
            <person name="Panwar V."/>
            <person name="Joly D."/>
            <person name="Linning R."/>
            <person name="Sakthikumar S."/>
            <person name="Song X."/>
            <person name="Adiconis X."/>
            <person name="Fan L."/>
            <person name="Goldberg J.M."/>
            <person name="Levin J.Z."/>
            <person name="Young S."/>
            <person name="Zeng Q."/>
            <person name="Anikster Y."/>
            <person name="Bruce M."/>
            <person name="Wang M."/>
            <person name="Yin C."/>
            <person name="McCallum B."/>
            <person name="Szabo L.J."/>
            <person name="Hulbert S."/>
            <person name="Chen X."/>
            <person name="Fellers J.P."/>
        </authorList>
    </citation>
    <scope>NUCLEOTIDE SEQUENCE</scope>
    <source>
        <strain evidence="3">isolate 1-1 / race 1 (BBBD)</strain>
        <strain evidence="4">Isolate 1-1 / race 1 (BBBD)</strain>
    </source>
</reference>
<dbReference type="EnsemblFungi" id="PTTG_05627-t43_1">
    <property type="protein sequence ID" value="PTTG_05627-t43_1-p1"/>
    <property type="gene ID" value="PTTG_05627"/>
</dbReference>
<reference evidence="2" key="2">
    <citation type="submission" date="2016-05" db="EMBL/GenBank/DDBJ databases">
        <title>Comparative analysis highlights variable genome content of wheat rusts and divergence of the mating loci.</title>
        <authorList>
            <person name="Cuomo C.A."/>
            <person name="Bakkeren G."/>
            <person name="Szabo L."/>
            <person name="Khalil H."/>
            <person name="Joly D."/>
            <person name="Goldberg J."/>
            <person name="Young S."/>
            <person name="Zeng Q."/>
            <person name="Fellers J."/>
        </authorList>
    </citation>
    <scope>NUCLEOTIDE SEQUENCE [LARGE SCALE GENOMIC DNA]</scope>
    <source>
        <strain evidence="2">1-1 BBBD Race 1</strain>
    </source>
</reference>
<reference evidence="2" key="1">
    <citation type="submission" date="2009-11" db="EMBL/GenBank/DDBJ databases">
        <authorList>
            <consortium name="The Broad Institute Genome Sequencing Platform"/>
            <person name="Ward D."/>
            <person name="Feldgarden M."/>
            <person name="Earl A."/>
            <person name="Young S.K."/>
            <person name="Zeng Q."/>
            <person name="Koehrsen M."/>
            <person name="Alvarado L."/>
            <person name="Berlin A."/>
            <person name="Bochicchio J."/>
            <person name="Borenstein D."/>
            <person name="Chapman S.B."/>
            <person name="Chen Z."/>
            <person name="Engels R."/>
            <person name="Freedman E."/>
            <person name="Gellesch M."/>
            <person name="Goldberg J."/>
            <person name="Griggs A."/>
            <person name="Gujja S."/>
            <person name="Heilman E."/>
            <person name="Heiman D."/>
            <person name="Hepburn T."/>
            <person name="Howarth C."/>
            <person name="Jen D."/>
            <person name="Larson L."/>
            <person name="Lewis B."/>
            <person name="Mehta T."/>
            <person name="Park D."/>
            <person name="Pearson M."/>
            <person name="Roberts A."/>
            <person name="Saif S."/>
            <person name="Shea T."/>
            <person name="Shenoy N."/>
            <person name="Sisk P."/>
            <person name="Stolte C."/>
            <person name="Sykes S."/>
            <person name="Thomson T."/>
            <person name="Walk T."/>
            <person name="White J."/>
            <person name="Yandava C."/>
            <person name="Izard J."/>
            <person name="Baranova O.V."/>
            <person name="Blanton J.M."/>
            <person name="Tanner A.C."/>
            <person name="Dewhirst F.E."/>
            <person name="Haas B."/>
            <person name="Nusbaum C."/>
            <person name="Birren B."/>
        </authorList>
    </citation>
    <scope>NUCLEOTIDE SEQUENCE [LARGE SCALE GENOMIC DNA]</scope>
    <source>
        <strain evidence="2">1-1 BBBD Race 1</strain>
    </source>
</reference>
<gene>
    <name evidence="2" type="ORF">PTTG_05627</name>
</gene>
<feature type="compositionally biased region" description="Polar residues" evidence="1">
    <location>
        <begin position="411"/>
        <end position="422"/>
    </location>
</feature>
<evidence type="ECO:0000313" key="4">
    <source>
        <dbReference type="Proteomes" id="UP000005240"/>
    </source>
</evidence>
<keyword evidence="4" id="KW-1185">Reference proteome</keyword>
<evidence type="ECO:0000313" key="3">
    <source>
        <dbReference type="EnsemblFungi" id="PTTG_05627-t43_1-p1"/>
    </source>
</evidence>
<sequence length="576" mass="63613">MDSSQDSGSSRKMVKIKPQDRSLKFSGMRVEAFLRQYELAANLDGASDKDKMIERWGQVDAVRYTVADLQALRDSWTAKGGISTLDAFWSFKSVFNIILSYLIWYQHLTSEDLAVNHFFFSFSPAFQQRIKSYLVKEKKMVKTLDGRYRLPVLSELRAAVKYEMEEEVAFTSEHIKPAPVAVSSSEFKAANDIMQKMEDDGRPKDAQALDKAPATVDEISKMLQSFEQRLKKKFVMKGAPSTPGAPRESRGPLVCYYCHCEGHGTGRCMELVKDKEANLVEQKGNNFFLPNGALIPFDSSRPIRHVVASFQPKSAAASTSAEFRTTCGTLDPWYLPAISSQLFSSTYESDPARKKHEVPKPFKAPMVPPSAAQKPVKKAAAPPVDSDVENMDEEPELFERSPAAPLADPIPQSTDSLESPSKSKPPVQKVRFERAISKDQPHVIDDMIKKVSNLPDPGVTVRELLAISPAMAEGWKKWVTKRRVEAGTEELRTASGTLLAEGPDPEGPGADSQLYSCPLGFLPCLIGDEESAASPMIDSGSQLNLISNALANKFNISPRVNFSSAVYGIANQSCKL</sequence>
<reference evidence="3" key="4">
    <citation type="submission" date="2025-05" db="UniProtKB">
        <authorList>
            <consortium name="EnsemblFungi"/>
        </authorList>
    </citation>
    <scope>IDENTIFICATION</scope>
    <source>
        <strain evidence="3">isolate 1-1 / race 1 (BBBD)</strain>
    </source>
</reference>
<feature type="non-terminal residue" evidence="2">
    <location>
        <position position="576"/>
    </location>
</feature>
<feature type="compositionally biased region" description="Acidic residues" evidence="1">
    <location>
        <begin position="386"/>
        <end position="396"/>
    </location>
</feature>
<evidence type="ECO:0000313" key="2">
    <source>
        <dbReference type="EMBL" id="OAV89906.1"/>
    </source>
</evidence>
<dbReference type="VEuPathDB" id="FungiDB:PTTG_05627"/>
<accession>A0A180GAZ2</accession>
<proteinExistence type="predicted"/>